<dbReference type="EMBL" id="WHJE01000001">
    <property type="protein sequence ID" value="KAE8766119.1"/>
    <property type="molecule type" value="Genomic_DNA"/>
</dbReference>
<dbReference type="AlphaFoldDB" id="A0A7J5UUZ9"/>
<evidence type="ECO:0000313" key="2">
    <source>
        <dbReference type="Proteomes" id="UP000451860"/>
    </source>
</evidence>
<protein>
    <submittedName>
        <fullName evidence="1">ATPase</fullName>
    </submittedName>
</protein>
<dbReference type="SUPFAM" id="SSF55961">
    <property type="entry name" value="Bet v1-like"/>
    <property type="match status" value="1"/>
</dbReference>
<dbReference type="Proteomes" id="UP000451860">
    <property type="component" value="Unassembled WGS sequence"/>
</dbReference>
<dbReference type="InterPro" id="IPR023393">
    <property type="entry name" value="START-like_dom_sf"/>
</dbReference>
<proteinExistence type="predicted"/>
<evidence type="ECO:0000313" key="1">
    <source>
        <dbReference type="EMBL" id="KAE8766119.1"/>
    </source>
</evidence>
<comment type="caution">
    <text evidence="1">The sequence shown here is derived from an EMBL/GenBank/DDBJ whole genome shotgun (WGS) entry which is preliminary data.</text>
</comment>
<accession>A0A7J5UUZ9</accession>
<dbReference type="OrthoDB" id="8117292at2"/>
<dbReference type="Gene3D" id="3.30.530.20">
    <property type="match status" value="1"/>
</dbReference>
<organism evidence="1 2">
    <name type="scientific">Georgenia thermotolerans</name>
    <dbReference type="NCBI Taxonomy" id="527326"/>
    <lineage>
        <taxon>Bacteria</taxon>
        <taxon>Bacillati</taxon>
        <taxon>Actinomycetota</taxon>
        <taxon>Actinomycetes</taxon>
        <taxon>Micrococcales</taxon>
        <taxon>Bogoriellaceae</taxon>
        <taxon>Georgenia</taxon>
    </lineage>
</organism>
<name>A0A7J5UUZ9_9MICO</name>
<keyword evidence="2" id="KW-1185">Reference proteome</keyword>
<dbReference type="RefSeq" id="WP_152199409.1">
    <property type="nucleotide sequence ID" value="NZ_VUKF01000001.1"/>
</dbReference>
<sequence>MDELDRIEKQIDIDAPAAKVWALISEPGWFINDNQIVEHRIERDGDLDIVHDPVHGAFAIRTVTLDEPHYAAFRWVADPTAPDAASTLVEFFVEETSPSAVVLRVVESGFASLPGTDAERRKHFDGNTEGWNVELALAKRHLEGVAAREG</sequence>
<gene>
    <name evidence="1" type="ORF">GB883_00315</name>
</gene>
<reference evidence="1 2" key="1">
    <citation type="submission" date="2019-10" db="EMBL/GenBank/DDBJ databases">
        <title>Georgenia wutianyii sp. nov. and Georgenia yuyongxinii sp. nov. isolated from plateau pika (Ochotona curzoniae) in the Qinghai-Tibet plateau of China.</title>
        <authorList>
            <person name="Tian Z."/>
        </authorList>
    </citation>
    <scope>NUCLEOTIDE SEQUENCE [LARGE SCALE GENOMIC DNA]</scope>
    <source>
        <strain evidence="1 2">DSM 21501</strain>
    </source>
</reference>